<reference evidence="3 4" key="1">
    <citation type="submission" date="2024-09" db="EMBL/GenBank/DDBJ databases">
        <authorList>
            <person name="Zhang Z.-H."/>
        </authorList>
    </citation>
    <scope>NUCLEOTIDE SEQUENCE [LARGE SCALE GENOMIC DNA]</scope>
    <source>
        <strain evidence="3 4">HHTR114</strain>
    </source>
</reference>
<sequence length="107" mass="12164">MLRLRFLLDIAFPALAMCLTGILLYSAVVSDTGYRALSSLKREAAEKEAQFAELHARRIELEKRADLLNSKSLDPDLLDERIRSVLGYSREGDVVISRRELDRLLSE</sequence>
<keyword evidence="4" id="KW-1185">Reference proteome</keyword>
<keyword evidence="1" id="KW-0175">Coiled coil</keyword>
<evidence type="ECO:0000256" key="1">
    <source>
        <dbReference type="SAM" id="Coils"/>
    </source>
</evidence>
<dbReference type="InterPro" id="IPR007060">
    <property type="entry name" value="FtsL/DivIC"/>
</dbReference>
<evidence type="ECO:0000313" key="3">
    <source>
        <dbReference type="EMBL" id="MFC6036546.1"/>
    </source>
</evidence>
<keyword evidence="2" id="KW-0472">Membrane</keyword>
<proteinExistence type="predicted"/>
<dbReference type="EMBL" id="JBHPON010000002">
    <property type="protein sequence ID" value="MFC6036546.1"/>
    <property type="molecule type" value="Genomic_DNA"/>
</dbReference>
<comment type="caution">
    <text evidence="3">The sequence shown here is derived from an EMBL/GenBank/DDBJ whole genome shotgun (WGS) entry which is preliminary data.</text>
</comment>
<accession>A0ABW1L0X5</accession>
<keyword evidence="2" id="KW-1133">Transmembrane helix</keyword>
<name>A0ABW1L0X5_9PROT</name>
<feature type="coiled-coil region" evidence="1">
    <location>
        <begin position="37"/>
        <end position="64"/>
    </location>
</feature>
<feature type="transmembrane region" description="Helical" evidence="2">
    <location>
        <begin position="6"/>
        <end position="28"/>
    </location>
</feature>
<organism evidence="3 4">
    <name type="scientific">Hyphococcus aureus</name>
    <dbReference type="NCBI Taxonomy" id="2666033"/>
    <lineage>
        <taxon>Bacteria</taxon>
        <taxon>Pseudomonadati</taxon>
        <taxon>Pseudomonadota</taxon>
        <taxon>Alphaproteobacteria</taxon>
        <taxon>Parvularculales</taxon>
        <taxon>Parvularculaceae</taxon>
        <taxon>Hyphococcus</taxon>
    </lineage>
</organism>
<dbReference type="Proteomes" id="UP001596116">
    <property type="component" value="Unassembled WGS sequence"/>
</dbReference>
<evidence type="ECO:0000256" key="2">
    <source>
        <dbReference type="SAM" id="Phobius"/>
    </source>
</evidence>
<dbReference type="Pfam" id="PF04977">
    <property type="entry name" value="DivIC"/>
    <property type="match status" value="1"/>
</dbReference>
<protein>
    <submittedName>
        <fullName evidence="3">Septum formation initiator family protein</fullName>
    </submittedName>
</protein>
<dbReference type="RefSeq" id="WP_379882213.1">
    <property type="nucleotide sequence ID" value="NZ_JBHPON010000002.1"/>
</dbReference>
<keyword evidence="2" id="KW-0812">Transmembrane</keyword>
<gene>
    <name evidence="3" type="ORF">ACFMB1_13395</name>
</gene>
<evidence type="ECO:0000313" key="4">
    <source>
        <dbReference type="Proteomes" id="UP001596116"/>
    </source>
</evidence>